<accession>A0A9W9HL16</accession>
<evidence type="ECO:0000313" key="8">
    <source>
        <dbReference type="EMBL" id="KAJ5151397.1"/>
    </source>
</evidence>
<dbReference type="OrthoDB" id="2740448at2759"/>
<dbReference type="EMBL" id="JAPQKN010000008">
    <property type="protein sequence ID" value="KAJ5151397.1"/>
    <property type="molecule type" value="Genomic_DNA"/>
</dbReference>
<dbReference type="SMART" id="SM00066">
    <property type="entry name" value="GAL4"/>
    <property type="match status" value="1"/>
</dbReference>
<name>A0A9W9HL16_9EURO</name>
<evidence type="ECO:0000259" key="7">
    <source>
        <dbReference type="PROSITE" id="PS50048"/>
    </source>
</evidence>
<keyword evidence="2" id="KW-0805">Transcription regulation</keyword>
<keyword evidence="1" id="KW-0479">Metal-binding</keyword>
<dbReference type="InterPro" id="IPR052400">
    <property type="entry name" value="Zn2-C6_fungal_TF"/>
</dbReference>
<keyword evidence="3" id="KW-0238">DNA-binding</keyword>
<keyword evidence="5" id="KW-0539">Nucleus</keyword>
<organism evidence="8 9">
    <name type="scientific">Penicillium canariense</name>
    <dbReference type="NCBI Taxonomy" id="189055"/>
    <lineage>
        <taxon>Eukaryota</taxon>
        <taxon>Fungi</taxon>
        <taxon>Dikarya</taxon>
        <taxon>Ascomycota</taxon>
        <taxon>Pezizomycotina</taxon>
        <taxon>Eurotiomycetes</taxon>
        <taxon>Eurotiomycetidae</taxon>
        <taxon>Eurotiales</taxon>
        <taxon>Aspergillaceae</taxon>
        <taxon>Penicillium</taxon>
    </lineage>
</organism>
<evidence type="ECO:0000313" key="9">
    <source>
        <dbReference type="Proteomes" id="UP001149163"/>
    </source>
</evidence>
<keyword evidence="4" id="KW-0804">Transcription</keyword>
<dbReference type="PROSITE" id="PS50048">
    <property type="entry name" value="ZN2_CY6_FUNGAL_2"/>
    <property type="match status" value="1"/>
</dbReference>
<dbReference type="RefSeq" id="XP_056538730.1">
    <property type="nucleotide sequence ID" value="XM_056692773.1"/>
</dbReference>
<dbReference type="GO" id="GO:0045122">
    <property type="term" value="P:aflatoxin biosynthetic process"/>
    <property type="evidence" value="ECO:0007669"/>
    <property type="project" value="InterPro"/>
</dbReference>
<reference evidence="8" key="2">
    <citation type="journal article" date="2023" name="IMA Fungus">
        <title>Comparative genomic study of the Penicillium genus elucidates a diverse pangenome and 15 lateral gene transfer events.</title>
        <authorList>
            <person name="Petersen C."/>
            <person name="Sorensen T."/>
            <person name="Nielsen M.R."/>
            <person name="Sondergaard T.E."/>
            <person name="Sorensen J.L."/>
            <person name="Fitzpatrick D.A."/>
            <person name="Frisvad J.C."/>
            <person name="Nielsen K.L."/>
        </authorList>
    </citation>
    <scope>NUCLEOTIDE SEQUENCE</scope>
    <source>
        <strain evidence="8">IBT 26290</strain>
    </source>
</reference>
<dbReference type="Pfam" id="PF08493">
    <property type="entry name" value="AflR"/>
    <property type="match status" value="1"/>
</dbReference>
<keyword evidence="9" id="KW-1185">Reference proteome</keyword>
<dbReference type="SUPFAM" id="SSF57701">
    <property type="entry name" value="Zn2/Cys6 DNA-binding domain"/>
    <property type="match status" value="1"/>
</dbReference>
<evidence type="ECO:0000256" key="3">
    <source>
        <dbReference type="ARBA" id="ARBA00023125"/>
    </source>
</evidence>
<gene>
    <name evidence="8" type="ORF">N7482_010649</name>
</gene>
<evidence type="ECO:0000256" key="6">
    <source>
        <dbReference type="SAM" id="MobiDB-lite"/>
    </source>
</evidence>
<feature type="compositionally biased region" description="Low complexity" evidence="6">
    <location>
        <begin position="80"/>
        <end position="93"/>
    </location>
</feature>
<feature type="region of interest" description="Disordered" evidence="6">
    <location>
        <begin position="47"/>
        <end position="108"/>
    </location>
</feature>
<reference evidence="8" key="1">
    <citation type="submission" date="2022-11" db="EMBL/GenBank/DDBJ databases">
        <authorList>
            <person name="Petersen C."/>
        </authorList>
    </citation>
    <scope>NUCLEOTIDE SEQUENCE</scope>
    <source>
        <strain evidence="8">IBT 26290</strain>
    </source>
</reference>
<dbReference type="GO" id="GO:0005634">
    <property type="term" value="C:nucleus"/>
    <property type="evidence" value="ECO:0007669"/>
    <property type="project" value="InterPro"/>
</dbReference>
<evidence type="ECO:0000256" key="1">
    <source>
        <dbReference type="ARBA" id="ARBA00022723"/>
    </source>
</evidence>
<dbReference type="Pfam" id="PF00172">
    <property type="entry name" value="Zn_clus"/>
    <property type="match status" value="1"/>
</dbReference>
<feature type="compositionally biased region" description="Polar residues" evidence="6">
    <location>
        <begin position="98"/>
        <end position="107"/>
    </location>
</feature>
<comment type="caution">
    <text evidence="8">The sequence shown here is derived from an EMBL/GenBank/DDBJ whole genome shotgun (WGS) entry which is preliminary data.</text>
</comment>
<dbReference type="GO" id="GO:0000981">
    <property type="term" value="F:DNA-binding transcription factor activity, RNA polymerase II-specific"/>
    <property type="evidence" value="ECO:0007669"/>
    <property type="project" value="InterPro"/>
</dbReference>
<evidence type="ECO:0000256" key="4">
    <source>
        <dbReference type="ARBA" id="ARBA00023163"/>
    </source>
</evidence>
<evidence type="ECO:0000256" key="5">
    <source>
        <dbReference type="ARBA" id="ARBA00023242"/>
    </source>
</evidence>
<feature type="compositionally biased region" description="Pro residues" evidence="6">
    <location>
        <begin position="70"/>
        <end position="79"/>
    </location>
</feature>
<dbReference type="PROSITE" id="PS00463">
    <property type="entry name" value="ZN2_CY6_FUNGAL_1"/>
    <property type="match status" value="1"/>
</dbReference>
<feature type="domain" description="Zn(2)-C6 fungal-type" evidence="7">
    <location>
        <begin position="15"/>
        <end position="45"/>
    </location>
</feature>
<dbReference type="PANTHER" id="PTHR47657:SF7">
    <property type="entry name" value="STEROL REGULATORY ELEMENT-BINDING PROTEIN ECM22"/>
    <property type="match status" value="1"/>
</dbReference>
<dbReference type="GO" id="GO:0003677">
    <property type="term" value="F:DNA binding"/>
    <property type="evidence" value="ECO:0007669"/>
    <property type="project" value="UniProtKB-KW"/>
</dbReference>
<protein>
    <recommendedName>
        <fullName evidence="7">Zn(2)-C6 fungal-type domain-containing protein</fullName>
    </recommendedName>
</protein>
<dbReference type="GO" id="GO:0008270">
    <property type="term" value="F:zinc ion binding"/>
    <property type="evidence" value="ECO:0007669"/>
    <property type="project" value="InterPro"/>
</dbReference>
<dbReference type="Proteomes" id="UP001149163">
    <property type="component" value="Unassembled WGS sequence"/>
</dbReference>
<dbReference type="InterPro" id="IPR036864">
    <property type="entry name" value="Zn2-C6_fun-type_DNA-bd_sf"/>
</dbReference>
<dbReference type="Gene3D" id="4.10.240.10">
    <property type="entry name" value="Zn(2)-C6 fungal-type DNA-binding domain"/>
    <property type="match status" value="1"/>
</dbReference>
<dbReference type="PANTHER" id="PTHR47657">
    <property type="entry name" value="STEROL REGULATORY ELEMENT-BINDING PROTEIN ECM22"/>
    <property type="match status" value="1"/>
</dbReference>
<proteinExistence type="predicted"/>
<dbReference type="CDD" id="cd00067">
    <property type="entry name" value="GAL4"/>
    <property type="match status" value="1"/>
</dbReference>
<dbReference type="GeneID" id="81431949"/>
<dbReference type="InterPro" id="IPR001138">
    <property type="entry name" value="Zn2Cys6_DnaBD"/>
</dbReference>
<sequence>MRGPGSPPRRKLKESCSQCAYVKVKCSKEKPTCVRCQSRGLRCNYELSHRAGRRPASARILSADRVGTPRPSPPSPPRPARSSSPTSITAASTKPDDGTTTEGSASLPSPLVDQICGLPLPPVHGLSGTGLSPGIDLSPFLLGSLHSPFNSPASEMKAPMGGTTGDIADTLPSSLDFDAYQLWPSIGDLPMQAQLDCLAPSSSSSSISNLCHGTLIGQSSCSRKMLTELAGAQNASNPFIPWADSPGSTGVNDAIALNRYILQVATSVLECSCLQSNHQLRYLLVFTAMDVLARHAAVAASGPADGEDRVAHASLVFGELHRVLQFIDLLFQRCRQQPSFSSARTSPRRSPDPFQHLDFAEMQNPTDPGMVTRGPQSAPDSPHNIDYEVDEDHFPTEADDSLFDLAFLPLETELRRQFEQVRDEIKSILRNV</sequence>
<evidence type="ECO:0000256" key="2">
    <source>
        <dbReference type="ARBA" id="ARBA00023015"/>
    </source>
</evidence>
<feature type="region of interest" description="Disordered" evidence="6">
    <location>
        <begin position="340"/>
        <end position="383"/>
    </location>
</feature>
<dbReference type="PRINTS" id="PR00755">
    <property type="entry name" value="AFLATOXINBRP"/>
</dbReference>
<dbReference type="InterPro" id="IPR013700">
    <property type="entry name" value="AflR"/>
</dbReference>
<dbReference type="AlphaFoldDB" id="A0A9W9HL16"/>